<sequence length="163" mass="18530">MPIRYFSRLSIGLLLLAAGCFCFGYVMTPYPHQSSGNGNPALLLIPLLPVLAIFTTITMARLFLHLTFRPIWLMFMTLLSGLYLIGGSLYQIIRYQAYQEELIRIVVEDTDDFEYAESLTGAFSIFMNAQVFNLNTFFLYVCLIVILSSLTVGSKRLLSKLRF</sequence>
<dbReference type="EMBL" id="JASBQV010000009">
    <property type="protein sequence ID" value="MDI3234882.1"/>
    <property type="molecule type" value="Genomic_DNA"/>
</dbReference>
<dbReference type="PROSITE" id="PS51257">
    <property type="entry name" value="PROKAR_LIPOPROTEIN"/>
    <property type="match status" value="1"/>
</dbReference>
<feature type="transmembrane region" description="Helical" evidence="1">
    <location>
        <begin position="71"/>
        <end position="93"/>
    </location>
</feature>
<evidence type="ECO:0000313" key="3">
    <source>
        <dbReference type="Proteomes" id="UP001243286"/>
    </source>
</evidence>
<reference evidence="2 3" key="1">
    <citation type="submission" date="2023-04" db="EMBL/GenBank/DDBJ databases">
        <title>Antarctic isolates genomes.</title>
        <authorList>
            <person name="Dimov S.G."/>
        </authorList>
    </citation>
    <scope>NUCLEOTIDE SEQUENCE [LARGE SCALE GENOMIC DNA]</scope>
    <source>
        <strain evidence="2 3">AL19</strain>
    </source>
</reference>
<gene>
    <name evidence="2" type="ORF">QK289_07655</name>
</gene>
<dbReference type="Proteomes" id="UP001243286">
    <property type="component" value="Unassembled WGS sequence"/>
</dbReference>
<keyword evidence="3" id="KW-1185">Reference proteome</keyword>
<comment type="caution">
    <text evidence="2">The sequence shown here is derived from an EMBL/GenBank/DDBJ whole genome shotgun (WGS) entry which is preliminary data.</text>
</comment>
<feature type="transmembrane region" description="Helical" evidence="1">
    <location>
        <begin position="137"/>
        <end position="158"/>
    </location>
</feature>
<name>A0ABT6R267_9BACL</name>
<keyword evidence="1" id="KW-0472">Membrane</keyword>
<evidence type="ECO:0000256" key="1">
    <source>
        <dbReference type="SAM" id="Phobius"/>
    </source>
</evidence>
<organism evidence="2 3">
    <name type="scientific">Exiguobacterium antarcticum</name>
    <dbReference type="NCBI Taxonomy" id="132920"/>
    <lineage>
        <taxon>Bacteria</taxon>
        <taxon>Bacillati</taxon>
        <taxon>Bacillota</taxon>
        <taxon>Bacilli</taxon>
        <taxon>Bacillales</taxon>
        <taxon>Bacillales Family XII. Incertae Sedis</taxon>
        <taxon>Exiguobacterium</taxon>
    </lineage>
</organism>
<evidence type="ECO:0000313" key="2">
    <source>
        <dbReference type="EMBL" id="MDI3234882.1"/>
    </source>
</evidence>
<feature type="transmembrane region" description="Helical" evidence="1">
    <location>
        <begin position="40"/>
        <end position="64"/>
    </location>
</feature>
<keyword evidence="1" id="KW-1133">Transmembrane helix</keyword>
<accession>A0ABT6R267</accession>
<proteinExistence type="predicted"/>
<protein>
    <submittedName>
        <fullName evidence="2">Uncharacterized protein</fullName>
    </submittedName>
</protein>
<keyword evidence="1" id="KW-0812">Transmembrane</keyword>
<dbReference type="RefSeq" id="WP_282355909.1">
    <property type="nucleotide sequence ID" value="NZ_JASBQV010000009.1"/>
</dbReference>